<feature type="domain" description="Nucleoside transporter/FeoB GTPase Gate" evidence="2">
    <location>
        <begin position="47"/>
        <end position="145"/>
    </location>
</feature>
<feature type="transmembrane region" description="Helical" evidence="1">
    <location>
        <begin position="89"/>
        <end position="108"/>
    </location>
</feature>
<feature type="transmembrane region" description="Helical" evidence="1">
    <location>
        <begin position="6"/>
        <end position="26"/>
    </location>
</feature>
<evidence type="ECO:0000256" key="1">
    <source>
        <dbReference type="SAM" id="Phobius"/>
    </source>
</evidence>
<reference evidence="3" key="1">
    <citation type="journal article" date="2021" name="PeerJ">
        <title>Extensive microbial diversity within the chicken gut microbiome revealed by metagenomics and culture.</title>
        <authorList>
            <person name="Gilroy R."/>
            <person name="Ravi A."/>
            <person name="Getino M."/>
            <person name="Pursley I."/>
            <person name="Horton D.L."/>
            <person name="Alikhan N.F."/>
            <person name="Baker D."/>
            <person name="Gharbi K."/>
            <person name="Hall N."/>
            <person name="Watson M."/>
            <person name="Adriaenssens E.M."/>
            <person name="Foster-Nyarko E."/>
            <person name="Jarju S."/>
            <person name="Secka A."/>
            <person name="Antonio M."/>
            <person name="Oren A."/>
            <person name="Chaudhuri R.R."/>
            <person name="La Ragione R."/>
            <person name="Hildebrand F."/>
            <person name="Pallen M.J."/>
        </authorList>
    </citation>
    <scope>NUCLEOTIDE SEQUENCE</scope>
    <source>
        <strain evidence="3">CHK179-7159</strain>
    </source>
</reference>
<evidence type="ECO:0000259" key="2">
    <source>
        <dbReference type="Pfam" id="PF07670"/>
    </source>
</evidence>
<proteinExistence type="predicted"/>
<dbReference type="AlphaFoldDB" id="A0A9D2L076"/>
<dbReference type="EMBL" id="DWYY01000029">
    <property type="protein sequence ID" value="HJA91951.1"/>
    <property type="molecule type" value="Genomic_DNA"/>
</dbReference>
<sequence length="177" mass="18952">MGNALANLSNIIIPALIFYVVGYGIIHHTNVYEDFIRGAKDGFHTVIDIMPTLIGLMMAVGILRSSGFLEFFGELFGTLTEPFGLPAPVVPVIIVKLFSSSAATGLVLDIFKNYGTDSRIGMMTSILLSCTETCFYTMSVYYMAAKVTKTRYTLTGALLATAAGVAASVLLAGLFAR</sequence>
<reference evidence="3" key="2">
    <citation type="submission" date="2021-04" db="EMBL/GenBank/DDBJ databases">
        <authorList>
            <person name="Gilroy R."/>
        </authorList>
    </citation>
    <scope>NUCLEOTIDE SEQUENCE</scope>
    <source>
        <strain evidence="3">CHK179-7159</strain>
    </source>
</reference>
<dbReference type="PANTHER" id="PTHR35793:SF2">
    <property type="entry name" value="INNER MEMBRANE PROTEIN YJIG"/>
    <property type="match status" value="1"/>
</dbReference>
<dbReference type="InterPro" id="IPR011642">
    <property type="entry name" value="Gate_dom"/>
</dbReference>
<organism evidence="3 4">
    <name type="scientific">Candidatus Eisenbergiella merdipullorum</name>
    <dbReference type="NCBI Taxonomy" id="2838553"/>
    <lineage>
        <taxon>Bacteria</taxon>
        <taxon>Bacillati</taxon>
        <taxon>Bacillota</taxon>
        <taxon>Clostridia</taxon>
        <taxon>Lachnospirales</taxon>
        <taxon>Lachnospiraceae</taxon>
        <taxon>Eisenbergiella</taxon>
    </lineage>
</organism>
<dbReference type="InterPro" id="IPR052549">
    <property type="entry name" value="SpmB"/>
</dbReference>
<feature type="transmembrane region" description="Helical" evidence="1">
    <location>
        <begin position="120"/>
        <end position="144"/>
    </location>
</feature>
<dbReference type="Proteomes" id="UP000886858">
    <property type="component" value="Unassembled WGS sequence"/>
</dbReference>
<feature type="transmembrane region" description="Helical" evidence="1">
    <location>
        <begin position="46"/>
        <end position="69"/>
    </location>
</feature>
<name>A0A9D2L076_9FIRM</name>
<protein>
    <submittedName>
        <fullName evidence="3">Spore maturation protein</fullName>
    </submittedName>
</protein>
<keyword evidence="1" id="KW-1133">Transmembrane helix</keyword>
<keyword evidence="1" id="KW-0472">Membrane</keyword>
<feature type="transmembrane region" description="Helical" evidence="1">
    <location>
        <begin position="156"/>
        <end position="176"/>
    </location>
</feature>
<accession>A0A9D2L076</accession>
<keyword evidence="1" id="KW-0812">Transmembrane</keyword>
<gene>
    <name evidence="3" type="ORF">H9717_02330</name>
</gene>
<dbReference type="GO" id="GO:0005886">
    <property type="term" value="C:plasma membrane"/>
    <property type="evidence" value="ECO:0007669"/>
    <property type="project" value="TreeGrafter"/>
</dbReference>
<evidence type="ECO:0000313" key="4">
    <source>
        <dbReference type="Proteomes" id="UP000886858"/>
    </source>
</evidence>
<dbReference type="Pfam" id="PF07670">
    <property type="entry name" value="Gate"/>
    <property type="match status" value="1"/>
</dbReference>
<dbReference type="PANTHER" id="PTHR35793">
    <property type="entry name" value="INNER MEMBRANE PROTEIN YJIG"/>
    <property type="match status" value="1"/>
</dbReference>
<comment type="caution">
    <text evidence="3">The sequence shown here is derived from an EMBL/GenBank/DDBJ whole genome shotgun (WGS) entry which is preliminary data.</text>
</comment>
<evidence type="ECO:0000313" key="3">
    <source>
        <dbReference type="EMBL" id="HJA91951.1"/>
    </source>
</evidence>